<evidence type="ECO:0000256" key="1">
    <source>
        <dbReference type="ARBA" id="ARBA00006395"/>
    </source>
</evidence>
<feature type="region of interest" description="Disordered" evidence="4">
    <location>
        <begin position="1"/>
        <end position="31"/>
    </location>
</feature>
<evidence type="ECO:0000313" key="8">
    <source>
        <dbReference type="EMBL" id="KAL2515136.1"/>
    </source>
</evidence>
<dbReference type="Proteomes" id="UP001604277">
    <property type="component" value="Unassembled WGS sequence"/>
</dbReference>
<reference evidence="9" key="1">
    <citation type="submission" date="2024-07" db="EMBL/GenBank/DDBJ databases">
        <title>Two chromosome-level genome assemblies of Korean endemic species Abeliophyllum distichum and Forsythia ovata (Oleaceae).</title>
        <authorList>
            <person name="Jang H."/>
        </authorList>
    </citation>
    <scope>NUCLEOTIDE SEQUENCE [LARGE SCALE GENOMIC DNA]</scope>
</reference>
<dbReference type="Pfam" id="PF21000">
    <property type="entry name" value="RMI1_N_N"/>
    <property type="match status" value="1"/>
</dbReference>
<evidence type="ECO:0000259" key="6">
    <source>
        <dbReference type="Pfam" id="PF16099"/>
    </source>
</evidence>
<evidence type="ECO:0000259" key="7">
    <source>
        <dbReference type="Pfam" id="PF21000"/>
    </source>
</evidence>
<dbReference type="InterPro" id="IPR013894">
    <property type="entry name" value="RMI1_OB"/>
</dbReference>
<feature type="domain" description="RecQ-mediated genome instability protein 1 C-terminal OB-fold" evidence="6">
    <location>
        <begin position="437"/>
        <end position="579"/>
    </location>
</feature>
<evidence type="ECO:0000313" key="9">
    <source>
        <dbReference type="Proteomes" id="UP001604277"/>
    </source>
</evidence>
<feature type="domain" description="RecQ mediated genome instability protein 1 OB-fold" evidence="5">
    <location>
        <begin position="117"/>
        <end position="227"/>
    </location>
</feature>
<dbReference type="PANTHER" id="PTHR14790:SF15">
    <property type="entry name" value="RECQ-MEDIATED GENOME INSTABILITY PROTEIN 1"/>
    <property type="match status" value="1"/>
</dbReference>
<organism evidence="8 9">
    <name type="scientific">Forsythia ovata</name>
    <dbReference type="NCBI Taxonomy" id="205694"/>
    <lineage>
        <taxon>Eukaryota</taxon>
        <taxon>Viridiplantae</taxon>
        <taxon>Streptophyta</taxon>
        <taxon>Embryophyta</taxon>
        <taxon>Tracheophyta</taxon>
        <taxon>Spermatophyta</taxon>
        <taxon>Magnoliopsida</taxon>
        <taxon>eudicotyledons</taxon>
        <taxon>Gunneridae</taxon>
        <taxon>Pentapetalae</taxon>
        <taxon>asterids</taxon>
        <taxon>lamiids</taxon>
        <taxon>Lamiales</taxon>
        <taxon>Oleaceae</taxon>
        <taxon>Forsythieae</taxon>
        <taxon>Forsythia</taxon>
    </lineage>
</organism>
<dbReference type="PANTHER" id="PTHR14790">
    <property type="entry name" value="RECQ-MEDIATED GENOME INSTABILITY PROTEIN 1 RMI1"/>
    <property type="match status" value="1"/>
</dbReference>
<dbReference type="InterPro" id="IPR032199">
    <property type="entry name" value="RMI1_C"/>
</dbReference>
<dbReference type="Pfam" id="PF08585">
    <property type="entry name" value="RMI1_N_C"/>
    <property type="match status" value="1"/>
</dbReference>
<dbReference type="SMART" id="SM01161">
    <property type="entry name" value="DUF1767"/>
    <property type="match status" value="1"/>
</dbReference>
<dbReference type="InterPro" id="IPR049363">
    <property type="entry name" value="RMI1_N"/>
</dbReference>
<comment type="caution">
    <text evidence="8">The sequence shown here is derived from an EMBL/GenBank/DDBJ whole genome shotgun (WGS) entry which is preliminary data.</text>
</comment>
<dbReference type="EMBL" id="JBFOLJ010000008">
    <property type="protein sequence ID" value="KAL2515136.1"/>
    <property type="molecule type" value="Genomic_DNA"/>
</dbReference>
<dbReference type="InterPro" id="IPR042470">
    <property type="entry name" value="RMI1_N_C_sf"/>
</dbReference>
<proteinExistence type="inferred from homology"/>
<dbReference type="Pfam" id="PF16099">
    <property type="entry name" value="RMI1_C"/>
    <property type="match status" value="1"/>
</dbReference>
<protein>
    <recommendedName>
        <fullName evidence="2">RecQ-mediated genome instability protein 1</fullName>
    </recommendedName>
    <alternativeName>
        <fullName evidence="3">BLM-associated protein of 75 kDa homolog</fullName>
    </alternativeName>
</protein>
<evidence type="ECO:0000259" key="5">
    <source>
        <dbReference type="Pfam" id="PF08585"/>
    </source>
</evidence>
<feature type="domain" description="RMI1 N-terminal" evidence="7">
    <location>
        <begin position="67"/>
        <end position="108"/>
    </location>
</feature>
<gene>
    <name evidence="8" type="ORF">Fot_29107</name>
</gene>
<dbReference type="AlphaFoldDB" id="A0ABD1TQV3"/>
<sequence length="600" mass="65163">MSRRRHRVVCSSDEEEEPPPPPQEQSLEDPGDDIIDDIEVELQTVTLNSSNPTPNSNVSATKGLGLRLKGVWLDSCLGALETSVQGFSGFDDSVKAKLCFEQFLYSDMNYCGAGVLPPDVHTLHLVDLKGPFVLQVDEIVNIGCPIHGRYQNAVPGMKRCLKLSMTDGVQRVFGMEYRPIKDLEVLAPAGLKVAICNVNVRHGLLMLVPEVLNILGGMVEELDAARQRLVNEVNKPPRGKRTRTGVVPPLATRATAAAWPPLSVNDPGPIDGSAMESPVPLQATRQEFTSGVSANDNQREDFPVSASRNNAETSSSSAGTVFSNPASGRSAQGFAVRVSRNNSEPNILSAVQPPDRFAVPGHIDKPAMENMTPTQAMKHGTVPGIPANDITREDFTIPITRDDPKPNTSSSVGMDVDEISAVDRLDHPFILSGDKEIPFTYLASLSAKWAAMEVKASSVRGKIKCFVTAVKAFQYKQRATYELRVYIDDGSLISEILLDHNLVQNGIGHSPEDVTSALTSSDTQCVSGMRKILKQFEKFLVNFEGTILVEINGASPVPVAIEMNQGCPESDAWLLLKRLKPSSPAQSRQNSYMDLIVLSP</sequence>
<comment type="similarity">
    <text evidence="1">Belongs to the RMI1 family.</text>
</comment>
<dbReference type="Gene3D" id="2.40.50.770">
    <property type="entry name" value="RecQ-mediated genome instability protein Rmi1, C-terminal domain"/>
    <property type="match status" value="1"/>
</dbReference>
<feature type="compositionally biased region" description="Polar residues" evidence="4">
    <location>
        <begin position="306"/>
        <end position="328"/>
    </location>
</feature>
<feature type="region of interest" description="Disordered" evidence="4">
    <location>
        <begin position="291"/>
        <end position="328"/>
    </location>
</feature>
<evidence type="ECO:0000256" key="2">
    <source>
        <dbReference type="ARBA" id="ARBA00018987"/>
    </source>
</evidence>
<name>A0ABD1TQV3_9LAMI</name>
<accession>A0ABD1TQV3</accession>
<dbReference type="FunFam" id="2.40.50.770:FF:000004">
    <property type="entry name" value="RecQ-mediated instability protein (DUF1767)"/>
    <property type="match status" value="1"/>
</dbReference>
<evidence type="ECO:0000256" key="3">
    <source>
        <dbReference type="ARBA" id="ARBA00077519"/>
    </source>
</evidence>
<evidence type="ECO:0000256" key="4">
    <source>
        <dbReference type="SAM" id="MobiDB-lite"/>
    </source>
</evidence>
<keyword evidence="9" id="KW-1185">Reference proteome</keyword>